<evidence type="ECO:0000313" key="2">
    <source>
        <dbReference type="Proteomes" id="UP000580250"/>
    </source>
</evidence>
<accession>A0A6V7UR95</accession>
<dbReference type="AlphaFoldDB" id="A0A6V7UR95"/>
<dbReference type="EMBL" id="CAJEWN010000100">
    <property type="protein sequence ID" value="CAD2163851.1"/>
    <property type="molecule type" value="Genomic_DNA"/>
</dbReference>
<dbReference type="Proteomes" id="UP000580250">
    <property type="component" value="Unassembled WGS sequence"/>
</dbReference>
<evidence type="ECO:0000313" key="1">
    <source>
        <dbReference type="EMBL" id="CAD2163851.1"/>
    </source>
</evidence>
<proteinExistence type="predicted"/>
<comment type="caution">
    <text evidence="1">The sequence shown here is derived from an EMBL/GenBank/DDBJ whole genome shotgun (WGS) entry which is preliminary data.</text>
</comment>
<sequence length="100" mass="12067">MFEENKKSEEIDEEIIEKFDEWIDKIVFEELKEQLEKRDAWLGTNKKMGFGMKLKGNLNVIKERFTKKTKIIEIGLCAKRAVNTVCESNMYKEQHYYYFD</sequence>
<organism evidence="1 2">
    <name type="scientific">Meloidogyne enterolobii</name>
    <name type="common">Root-knot nematode worm</name>
    <name type="synonym">Meloidogyne mayaguensis</name>
    <dbReference type="NCBI Taxonomy" id="390850"/>
    <lineage>
        <taxon>Eukaryota</taxon>
        <taxon>Metazoa</taxon>
        <taxon>Ecdysozoa</taxon>
        <taxon>Nematoda</taxon>
        <taxon>Chromadorea</taxon>
        <taxon>Rhabditida</taxon>
        <taxon>Tylenchina</taxon>
        <taxon>Tylenchomorpha</taxon>
        <taxon>Tylenchoidea</taxon>
        <taxon>Meloidogynidae</taxon>
        <taxon>Meloidogyninae</taxon>
        <taxon>Meloidogyne</taxon>
    </lineage>
</organism>
<gene>
    <name evidence="1" type="ORF">MENT_LOCUS16240</name>
</gene>
<name>A0A6V7UR95_MELEN</name>
<protein>
    <submittedName>
        <fullName evidence="1">Uncharacterized protein</fullName>
    </submittedName>
</protein>
<reference evidence="1 2" key="1">
    <citation type="submission" date="2020-08" db="EMBL/GenBank/DDBJ databases">
        <authorList>
            <person name="Koutsovoulos G."/>
            <person name="Danchin GJ E."/>
        </authorList>
    </citation>
    <scope>NUCLEOTIDE SEQUENCE [LARGE SCALE GENOMIC DNA]</scope>
</reference>